<accession>A0ABM7PXL6</accession>
<dbReference type="Pfam" id="PF01451">
    <property type="entry name" value="LMWPc"/>
    <property type="match status" value="1"/>
</dbReference>
<protein>
    <submittedName>
        <fullName evidence="2">Low molecular weight phosphatase family protein</fullName>
    </submittedName>
</protein>
<keyword evidence="3" id="KW-1185">Reference proteome</keyword>
<dbReference type="SMART" id="SM00226">
    <property type="entry name" value="LMWPc"/>
    <property type="match status" value="1"/>
</dbReference>
<proteinExistence type="predicted"/>
<name>A0ABM7PXL6_SINCY</name>
<evidence type="ECO:0000259" key="1">
    <source>
        <dbReference type="SMART" id="SM00226"/>
    </source>
</evidence>
<sequence length="194" mass="21064">MHTVPFHILLVCSGNLCRSPWAEQFLRMRVAAPGVAFSSAGLVAAYGHAMPEEASLLSRRYGGLPDGHRSRPLSAELLRSADVVLTASREQRGAVAHLLPRMSARTFTISEFSRLLGALRPPTGPDRPIPWDGLVESLRAVRGLVPPPGDPEADDIEDPYRRPLAVYERVAARLDRETAVIADFLENGIAAPSP</sequence>
<organism evidence="2 3">
    <name type="scientific">Sinomonas cyclohexanicum</name>
    <name type="common">Corynebacterium cyclohexanicum</name>
    <dbReference type="NCBI Taxonomy" id="322009"/>
    <lineage>
        <taxon>Bacteria</taxon>
        <taxon>Bacillati</taxon>
        <taxon>Actinomycetota</taxon>
        <taxon>Actinomycetes</taxon>
        <taxon>Micrococcales</taxon>
        <taxon>Micrococcaceae</taxon>
        <taxon>Sinomonas</taxon>
    </lineage>
</organism>
<evidence type="ECO:0000313" key="3">
    <source>
        <dbReference type="Proteomes" id="UP001319861"/>
    </source>
</evidence>
<dbReference type="Proteomes" id="UP001319861">
    <property type="component" value="Chromosome"/>
</dbReference>
<dbReference type="EMBL" id="AP024525">
    <property type="protein sequence ID" value="BCT77041.1"/>
    <property type="molecule type" value="Genomic_DNA"/>
</dbReference>
<dbReference type="PANTHER" id="PTHR11717:SF31">
    <property type="entry name" value="LOW MOLECULAR WEIGHT PROTEIN-TYROSINE-PHOSPHATASE ETP-RELATED"/>
    <property type="match status" value="1"/>
</dbReference>
<evidence type="ECO:0000313" key="2">
    <source>
        <dbReference type="EMBL" id="BCT77041.1"/>
    </source>
</evidence>
<dbReference type="InterPro" id="IPR023485">
    <property type="entry name" value="Ptyr_pPase"/>
</dbReference>
<dbReference type="Gene3D" id="3.40.50.2300">
    <property type="match status" value="1"/>
</dbReference>
<dbReference type="PANTHER" id="PTHR11717">
    <property type="entry name" value="LOW MOLECULAR WEIGHT PROTEIN TYROSINE PHOSPHATASE"/>
    <property type="match status" value="1"/>
</dbReference>
<gene>
    <name evidence="2" type="ORF">SCMU_28830</name>
</gene>
<dbReference type="RefSeq" id="WP_229229790.1">
    <property type="nucleotide sequence ID" value="NZ_AP024525.1"/>
</dbReference>
<dbReference type="SUPFAM" id="SSF52788">
    <property type="entry name" value="Phosphotyrosine protein phosphatases I"/>
    <property type="match status" value="1"/>
</dbReference>
<dbReference type="InterPro" id="IPR050438">
    <property type="entry name" value="LMW_PTPase"/>
</dbReference>
<feature type="domain" description="Phosphotyrosine protein phosphatase I" evidence="1">
    <location>
        <begin position="6"/>
        <end position="187"/>
    </location>
</feature>
<dbReference type="InterPro" id="IPR036196">
    <property type="entry name" value="Ptyr_pPase_sf"/>
</dbReference>
<reference evidence="2 3" key="1">
    <citation type="journal article" date="2021" name="J. Biosci. Bioeng.">
        <title>Identification and characterization of a chc gene cluster responsible for the aromatization pathway of cyclohexanecarboxylate degradation in Sinomonas cyclohexanicum ATCC 51369.</title>
        <authorList>
            <person name="Yamamoto T."/>
            <person name="Hasegawa Y."/>
            <person name="Lau P.C.K."/>
            <person name="Iwaki H."/>
        </authorList>
    </citation>
    <scope>NUCLEOTIDE SEQUENCE [LARGE SCALE GENOMIC DNA]</scope>
    <source>
        <strain evidence="2 3">ATCC 51369</strain>
    </source>
</reference>